<feature type="compositionally biased region" description="Pro residues" evidence="1">
    <location>
        <begin position="232"/>
        <end position="248"/>
    </location>
</feature>
<keyword evidence="3" id="KW-1185">Reference proteome</keyword>
<dbReference type="PANTHER" id="PTHR34059:SF2">
    <property type="entry name" value="DUF4408 DOMAIN-CONTAINING PROTEIN"/>
    <property type="match status" value="1"/>
</dbReference>
<dbReference type="Gramene" id="OMERI04G17190.1">
    <property type="protein sequence ID" value="OMERI04G17190.1"/>
    <property type="gene ID" value="OMERI04G17190"/>
</dbReference>
<evidence type="ECO:0000313" key="3">
    <source>
        <dbReference type="Proteomes" id="UP000008021"/>
    </source>
</evidence>
<feature type="compositionally biased region" description="Acidic residues" evidence="1">
    <location>
        <begin position="326"/>
        <end position="363"/>
    </location>
</feature>
<feature type="compositionally biased region" description="Polar residues" evidence="1">
    <location>
        <begin position="288"/>
        <end position="301"/>
    </location>
</feature>
<evidence type="ECO:0000256" key="1">
    <source>
        <dbReference type="SAM" id="MobiDB-lite"/>
    </source>
</evidence>
<dbReference type="STRING" id="40149.A0A0E0DGR8"/>
<dbReference type="PANTHER" id="PTHR34059">
    <property type="entry name" value="EXPRESSED PROTEIN"/>
    <property type="match status" value="1"/>
</dbReference>
<feature type="region of interest" description="Disordered" evidence="1">
    <location>
        <begin position="222"/>
        <end position="257"/>
    </location>
</feature>
<accession>A0A0E0DGR8</accession>
<reference evidence="2" key="2">
    <citation type="submission" date="2018-05" db="EMBL/GenBank/DDBJ databases">
        <title>OmerRS3 (Oryza meridionalis Reference Sequence Version 3).</title>
        <authorList>
            <person name="Zhang J."/>
            <person name="Kudrna D."/>
            <person name="Lee S."/>
            <person name="Talag J."/>
            <person name="Welchert J."/>
            <person name="Wing R.A."/>
        </authorList>
    </citation>
    <scope>NUCLEOTIDE SEQUENCE [LARGE SCALE GENOMIC DNA]</scope>
    <source>
        <strain evidence="2">cv. OR44</strain>
    </source>
</reference>
<protein>
    <submittedName>
        <fullName evidence="2">Uncharacterized protein</fullName>
    </submittedName>
</protein>
<proteinExistence type="predicted"/>
<dbReference type="InterPro" id="IPR008480">
    <property type="entry name" value="DUF761_pln"/>
</dbReference>
<dbReference type="Pfam" id="PF05553">
    <property type="entry name" value="DUF761"/>
    <property type="match status" value="1"/>
</dbReference>
<sequence length="412" mass="44481">MADVAPAPEARVSGGDVPARLQQALALLFPTNLAAKAVLFAVVVALLPLLPTSQAPRIWELPHILLLGLIISYGVFGQRNADSEVAAVAATKTVDDESVESYVTQMMHGPLVFEENDGGGEADAAGKEGVQAWSSQYFPDEPLVVVADAGAGSNTGKGDESEKPLLLPVRKLKPATEEPATLTESFSDGAIEEEEEEETEFLLRKARYGGVREHAIPSPSSVLDADLTLSPCSPPLLPPPPPPPPPPFLDHDRPGLRKAEARSFNDYGSRVSLQTAAAAAAGGHNFRSKSAIQSSRSTFSTPPFDDHNLEEKVAASDISSFSGDDVVTDDGEDDDNDKEIYNYEEEEGDVDRLDDDEDDGGSCDEELFELATRLAPEEEEVAEDEVDRKADEFIAKFREQIRMQRVVEPGRR</sequence>
<dbReference type="AlphaFoldDB" id="A0A0E0DGR8"/>
<evidence type="ECO:0000313" key="2">
    <source>
        <dbReference type="EnsemblPlants" id="OMERI04G17190.1"/>
    </source>
</evidence>
<name>A0A0E0DGR8_9ORYZ</name>
<dbReference type="Proteomes" id="UP000008021">
    <property type="component" value="Chromosome 4"/>
</dbReference>
<organism evidence="2">
    <name type="scientific">Oryza meridionalis</name>
    <dbReference type="NCBI Taxonomy" id="40149"/>
    <lineage>
        <taxon>Eukaryota</taxon>
        <taxon>Viridiplantae</taxon>
        <taxon>Streptophyta</taxon>
        <taxon>Embryophyta</taxon>
        <taxon>Tracheophyta</taxon>
        <taxon>Spermatophyta</taxon>
        <taxon>Magnoliopsida</taxon>
        <taxon>Liliopsida</taxon>
        <taxon>Poales</taxon>
        <taxon>Poaceae</taxon>
        <taxon>BOP clade</taxon>
        <taxon>Oryzoideae</taxon>
        <taxon>Oryzeae</taxon>
        <taxon>Oryzinae</taxon>
        <taxon>Oryza</taxon>
    </lineage>
</organism>
<dbReference type="eggNOG" id="ENOG502QRV9">
    <property type="taxonomic scope" value="Eukaryota"/>
</dbReference>
<dbReference type="HOGENOM" id="CLU_030921_0_0_1"/>
<dbReference type="EnsemblPlants" id="OMERI04G17190.1">
    <property type="protein sequence ID" value="OMERI04G17190.1"/>
    <property type="gene ID" value="OMERI04G17190"/>
</dbReference>
<reference evidence="2" key="1">
    <citation type="submission" date="2015-04" db="UniProtKB">
        <authorList>
            <consortium name="EnsemblPlants"/>
        </authorList>
    </citation>
    <scope>IDENTIFICATION</scope>
</reference>
<feature type="region of interest" description="Disordered" evidence="1">
    <location>
        <begin position="278"/>
        <end position="363"/>
    </location>
</feature>
<feature type="compositionally biased region" description="Basic and acidic residues" evidence="1">
    <location>
        <begin position="304"/>
        <end position="314"/>
    </location>
</feature>